<feature type="transmembrane region" description="Helical" evidence="6">
    <location>
        <begin position="115"/>
        <end position="135"/>
    </location>
</feature>
<evidence type="ECO:0000256" key="2">
    <source>
        <dbReference type="ARBA" id="ARBA00022448"/>
    </source>
</evidence>
<keyword evidence="8" id="KW-1185">Reference proteome</keyword>
<feature type="transmembrane region" description="Helical" evidence="6">
    <location>
        <begin position="273"/>
        <end position="291"/>
    </location>
</feature>
<feature type="transmembrane region" description="Helical" evidence="6">
    <location>
        <begin position="75"/>
        <end position="103"/>
    </location>
</feature>
<dbReference type="InterPro" id="IPR002293">
    <property type="entry name" value="AA/rel_permease1"/>
</dbReference>
<keyword evidence="4 6" id="KW-1133">Transmembrane helix</keyword>
<feature type="transmembrane region" description="Helical" evidence="6">
    <location>
        <begin position="326"/>
        <end position="346"/>
    </location>
</feature>
<evidence type="ECO:0000313" key="8">
    <source>
        <dbReference type="Proteomes" id="UP000799770"/>
    </source>
</evidence>
<protein>
    <submittedName>
        <fullName evidence="7">Amino acid/polyamine transporter I</fullName>
    </submittedName>
</protein>
<keyword evidence="5 6" id="KW-0472">Membrane</keyword>
<feature type="transmembrane region" description="Helical" evidence="6">
    <location>
        <begin position="394"/>
        <end position="413"/>
    </location>
</feature>
<feature type="transmembrane region" description="Helical" evidence="6">
    <location>
        <begin position="26"/>
        <end position="44"/>
    </location>
</feature>
<feature type="transmembrane region" description="Helical" evidence="6">
    <location>
        <begin position="185"/>
        <end position="202"/>
    </location>
</feature>
<dbReference type="GO" id="GO:0022857">
    <property type="term" value="F:transmembrane transporter activity"/>
    <property type="evidence" value="ECO:0007669"/>
    <property type="project" value="InterPro"/>
</dbReference>
<dbReference type="EMBL" id="ML977326">
    <property type="protein sequence ID" value="KAF2114202.1"/>
    <property type="molecule type" value="Genomic_DNA"/>
</dbReference>
<evidence type="ECO:0000256" key="1">
    <source>
        <dbReference type="ARBA" id="ARBA00004141"/>
    </source>
</evidence>
<dbReference type="OrthoDB" id="3257095at2759"/>
<keyword evidence="2" id="KW-0813">Transport</keyword>
<proteinExistence type="predicted"/>
<feature type="transmembrane region" description="Helical" evidence="6">
    <location>
        <begin position="223"/>
        <end position="247"/>
    </location>
</feature>
<dbReference type="AlphaFoldDB" id="A0A6A5Z462"/>
<feature type="transmembrane region" description="Helical" evidence="6">
    <location>
        <begin position="425"/>
        <end position="444"/>
    </location>
</feature>
<reference evidence="7" key="1">
    <citation type="journal article" date="2020" name="Stud. Mycol.">
        <title>101 Dothideomycetes genomes: a test case for predicting lifestyles and emergence of pathogens.</title>
        <authorList>
            <person name="Haridas S."/>
            <person name="Albert R."/>
            <person name="Binder M."/>
            <person name="Bloem J."/>
            <person name="Labutti K."/>
            <person name="Salamov A."/>
            <person name="Andreopoulos B."/>
            <person name="Baker S."/>
            <person name="Barry K."/>
            <person name="Bills G."/>
            <person name="Bluhm B."/>
            <person name="Cannon C."/>
            <person name="Castanera R."/>
            <person name="Culley D."/>
            <person name="Daum C."/>
            <person name="Ezra D."/>
            <person name="Gonzalez J."/>
            <person name="Henrissat B."/>
            <person name="Kuo A."/>
            <person name="Liang C."/>
            <person name="Lipzen A."/>
            <person name="Lutzoni F."/>
            <person name="Magnuson J."/>
            <person name="Mondo S."/>
            <person name="Nolan M."/>
            <person name="Ohm R."/>
            <person name="Pangilinan J."/>
            <person name="Park H.-J."/>
            <person name="Ramirez L."/>
            <person name="Alfaro M."/>
            <person name="Sun H."/>
            <person name="Tritt A."/>
            <person name="Yoshinaga Y."/>
            <person name="Zwiers L.-H."/>
            <person name="Turgeon B."/>
            <person name="Goodwin S."/>
            <person name="Spatafora J."/>
            <person name="Crous P."/>
            <person name="Grigoriev I."/>
        </authorList>
    </citation>
    <scope>NUCLEOTIDE SEQUENCE</scope>
    <source>
        <strain evidence="7">CBS 627.86</strain>
    </source>
</reference>
<evidence type="ECO:0000256" key="5">
    <source>
        <dbReference type="ARBA" id="ARBA00023136"/>
    </source>
</evidence>
<evidence type="ECO:0000256" key="3">
    <source>
        <dbReference type="ARBA" id="ARBA00022692"/>
    </source>
</evidence>
<evidence type="ECO:0000256" key="4">
    <source>
        <dbReference type="ARBA" id="ARBA00022989"/>
    </source>
</evidence>
<name>A0A6A5Z462_9PLEO</name>
<dbReference type="PIRSF" id="PIRSF006060">
    <property type="entry name" value="AA_transporter"/>
    <property type="match status" value="1"/>
</dbReference>
<gene>
    <name evidence="7" type="ORF">BDV96DRAFT_577744</name>
</gene>
<feature type="transmembrane region" description="Helical" evidence="6">
    <location>
        <begin position="352"/>
        <end position="374"/>
    </location>
</feature>
<evidence type="ECO:0000313" key="7">
    <source>
        <dbReference type="EMBL" id="KAF2114202.1"/>
    </source>
</evidence>
<dbReference type="PANTHER" id="PTHR45649:SF2">
    <property type="entry name" value="ACID PERMEASE, PUTATIVE-RELATED"/>
    <property type="match status" value="1"/>
</dbReference>
<dbReference type="PANTHER" id="PTHR45649">
    <property type="entry name" value="AMINO-ACID PERMEASE BAT1"/>
    <property type="match status" value="1"/>
</dbReference>
<comment type="subcellular location">
    <subcellularLocation>
        <location evidence="1">Membrane</location>
        <topology evidence="1">Multi-pass membrane protein</topology>
    </subcellularLocation>
</comment>
<keyword evidence="3 6" id="KW-0812">Transmembrane</keyword>
<accession>A0A6A5Z462</accession>
<dbReference type="Gene3D" id="1.20.1740.10">
    <property type="entry name" value="Amino acid/polyamine transporter I"/>
    <property type="match status" value="1"/>
</dbReference>
<dbReference type="Proteomes" id="UP000799770">
    <property type="component" value="Unassembled WGS sequence"/>
</dbReference>
<feature type="transmembrane region" description="Helical" evidence="6">
    <location>
        <begin position="147"/>
        <end position="165"/>
    </location>
</feature>
<sequence length="461" mass="50110">MLMATWEALLSTVAFGLGNGGTAGLIYTYIGVFIGFTFVSASMAEMASMAPTSGGQYHWVSEFAPRRYQKETSYLIGWLGLLGYQIGVTIGAFVSGTIIQGLVVLNYPTYDYKRWHGTLIAMLITFLVAIFNIFFARFLPLVETLTLILHFGGWIGILVPLWVFAPRTPSEQVWNSFVDAGWGNIGVACLIGMITNVGSFIGGDAPVHVAEECRDASKTLPRAMLWTIIVNGTMGFVTLITFCYTVGDVEAAITSSTGYPIIEVFYQATGSRSATGMSVILIILNVINNLTNMAGASRQMFAFARDRGMPCHAWVSLVRPGYDVPVNAIIISAFCACVLHCINIGSSIAFNIIMSVGSVALITSYFTSIGCITWRRLRGLSLLDTKFSMGKAALPVNLLSLAFLVLMYVFAFFPPVPNPPASAMNWAIVVYAGVLGLAGVYYLVRARHFYDGPVEYVRKTA</sequence>
<organism evidence="7 8">
    <name type="scientific">Lophiotrema nucula</name>
    <dbReference type="NCBI Taxonomy" id="690887"/>
    <lineage>
        <taxon>Eukaryota</taxon>
        <taxon>Fungi</taxon>
        <taxon>Dikarya</taxon>
        <taxon>Ascomycota</taxon>
        <taxon>Pezizomycotina</taxon>
        <taxon>Dothideomycetes</taxon>
        <taxon>Pleosporomycetidae</taxon>
        <taxon>Pleosporales</taxon>
        <taxon>Lophiotremataceae</taxon>
        <taxon>Lophiotrema</taxon>
    </lineage>
</organism>
<dbReference type="Pfam" id="PF13520">
    <property type="entry name" value="AA_permease_2"/>
    <property type="match status" value="1"/>
</dbReference>
<evidence type="ECO:0000256" key="6">
    <source>
        <dbReference type="SAM" id="Phobius"/>
    </source>
</evidence>
<dbReference type="GO" id="GO:0016020">
    <property type="term" value="C:membrane"/>
    <property type="evidence" value="ECO:0007669"/>
    <property type="project" value="UniProtKB-SubCell"/>
</dbReference>